<feature type="compositionally biased region" description="Polar residues" evidence="1">
    <location>
        <begin position="227"/>
        <end position="248"/>
    </location>
</feature>
<accession>A0A8K0WVU8</accession>
<feature type="region of interest" description="Disordered" evidence="1">
    <location>
        <begin position="194"/>
        <end position="284"/>
    </location>
</feature>
<organism evidence="2 3">
    <name type="scientific">Stachybotrys elegans</name>
    <dbReference type="NCBI Taxonomy" id="80388"/>
    <lineage>
        <taxon>Eukaryota</taxon>
        <taxon>Fungi</taxon>
        <taxon>Dikarya</taxon>
        <taxon>Ascomycota</taxon>
        <taxon>Pezizomycotina</taxon>
        <taxon>Sordariomycetes</taxon>
        <taxon>Hypocreomycetidae</taxon>
        <taxon>Hypocreales</taxon>
        <taxon>Stachybotryaceae</taxon>
        <taxon>Stachybotrys</taxon>
    </lineage>
</organism>
<sequence length="284" mass="30216">MNHINAVPRLALPGWDQPVANNQTEGLKRLSSANRLVKTAPPPNPNTSSAVLAAPLPPPSAPVCVSTVPDKPVTSAPQEASTPVPDTSDDVKQEVQVQLSAPPSILDENEEETAGQEPLVDLKEAESDEKHLDGFNKLALQATGTITVTTESVDALERTVLSTWNRRLGDSANPVSLGQDMMALLGLIQKIRAQDSGEGSQKEQKENKGQKDNEEQKGDEATAQVVVDTTPSTNLELLQHGYTPQANPQDAAASKQRITYSADIIKSQRPSPVASPGPAQPPKL</sequence>
<feature type="region of interest" description="Disordered" evidence="1">
    <location>
        <begin position="31"/>
        <end position="91"/>
    </location>
</feature>
<feature type="compositionally biased region" description="Basic and acidic residues" evidence="1">
    <location>
        <begin position="194"/>
        <end position="220"/>
    </location>
</feature>
<feature type="compositionally biased region" description="Polar residues" evidence="1">
    <location>
        <begin position="75"/>
        <end position="85"/>
    </location>
</feature>
<keyword evidence="3" id="KW-1185">Reference proteome</keyword>
<protein>
    <submittedName>
        <fullName evidence="2">Uncharacterized protein</fullName>
    </submittedName>
</protein>
<feature type="compositionally biased region" description="Pro residues" evidence="1">
    <location>
        <begin position="273"/>
        <end position="284"/>
    </location>
</feature>
<dbReference type="Proteomes" id="UP000813444">
    <property type="component" value="Unassembled WGS sequence"/>
</dbReference>
<proteinExistence type="predicted"/>
<evidence type="ECO:0000256" key="1">
    <source>
        <dbReference type="SAM" id="MobiDB-lite"/>
    </source>
</evidence>
<evidence type="ECO:0000313" key="3">
    <source>
        <dbReference type="Proteomes" id="UP000813444"/>
    </source>
</evidence>
<dbReference type="AlphaFoldDB" id="A0A8K0WVU8"/>
<reference evidence="2" key="1">
    <citation type="journal article" date="2021" name="Nat. Commun.">
        <title>Genetic determinants of endophytism in the Arabidopsis root mycobiome.</title>
        <authorList>
            <person name="Mesny F."/>
            <person name="Miyauchi S."/>
            <person name="Thiergart T."/>
            <person name="Pickel B."/>
            <person name="Atanasova L."/>
            <person name="Karlsson M."/>
            <person name="Huettel B."/>
            <person name="Barry K.W."/>
            <person name="Haridas S."/>
            <person name="Chen C."/>
            <person name="Bauer D."/>
            <person name="Andreopoulos W."/>
            <person name="Pangilinan J."/>
            <person name="LaButti K."/>
            <person name="Riley R."/>
            <person name="Lipzen A."/>
            <person name="Clum A."/>
            <person name="Drula E."/>
            <person name="Henrissat B."/>
            <person name="Kohler A."/>
            <person name="Grigoriev I.V."/>
            <person name="Martin F.M."/>
            <person name="Hacquard S."/>
        </authorList>
    </citation>
    <scope>NUCLEOTIDE SEQUENCE</scope>
    <source>
        <strain evidence="2">MPI-CAGE-CH-0235</strain>
    </source>
</reference>
<evidence type="ECO:0000313" key="2">
    <source>
        <dbReference type="EMBL" id="KAH7325817.1"/>
    </source>
</evidence>
<name>A0A8K0WVU8_9HYPO</name>
<comment type="caution">
    <text evidence="2">The sequence shown here is derived from an EMBL/GenBank/DDBJ whole genome shotgun (WGS) entry which is preliminary data.</text>
</comment>
<gene>
    <name evidence="2" type="ORF">B0I35DRAFT_119415</name>
</gene>
<dbReference type="EMBL" id="JAGPNK010000002">
    <property type="protein sequence ID" value="KAH7325817.1"/>
    <property type="molecule type" value="Genomic_DNA"/>
</dbReference>